<proteinExistence type="inferred from homology"/>
<sequence length="107" mass="11123">MAIDFPGLSPASSAGNRGKVSDQQSSTPSGAAGQPATTPERGERADTVRISDTAQALQRSSVDSSDNGGVDSDRVARIRAAIEDGSYQINNERIADSMLELDSLLGE</sequence>
<dbReference type="RefSeq" id="WP_076465900.1">
    <property type="nucleotide sequence ID" value="NZ_FTMN01000012.1"/>
</dbReference>
<evidence type="ECO:0000256" key="4">
    <source>
        <dbReference type="ARBA" id="ARBA00022795"/>
    </source>
</evidence>
<feature type="compositionally biased region" description="Polar residues" evidence="9">
    <location>
        <begin position="10"/>
        <end position="29"/>
    </location>
</feature>
<evidence type="ECO:0000256" key="2">
    <source>
        <dbReference type="ARBA" id="ARBA00017823"/>
    </source>
</evidence>
<evidence type="ECO:0000259" key="10">
    <source>
        <dbReference type="Pfam" id="PF04316"/>
    </source>
</evidence>
<dbReference type="STRING" id="49186.SAMN05421647_11298"/>
<organism evidence="11 12">
    <name type="scientific">Marinobacterium stanieri</name>
    <dbReference type="NCBI Taxonomy" id="49186"/>
    <lineage>
        <taxon>Bacteria</taxon>
        <taxon>Pseudomonadati</taxon>
        <taxon>Pseudomonadota</taxon>
        <taxon>Gammaproteobacteria</taxon>
        <taxon>Oceanospirillales</taxon>
        <taxon>Oceanospirillaceae</taxon>
        <taxon>Marinobacterium</taxon>
    </lineage>
</organism>
<feature type="region of interest" description="Disordered" evidence="9">
    <location>
        <begin position="1"/>
        <end position="73"/>
    </location>
</feature>
<dbReference type="GO" id="GO:0045892">
    <property type="term" value="P:negative regulation of DNA-templated transcription"/>
    <property type="evidence" value="ECO:0007669"/>
    <property type="project" value="InterPro"/>
</dbReference>
<dbReference type="InterPro" id="IPR031316">
    <property type="entry name" value="FlgM_C"/>
</dbReference>
<protein>
    <recommendedName>
        <fullName evidence="2">Negative regulator of flagellin synthesis</fullName>
    </recommendedName>
    <alternativeName>
        <fullName evidence="8">Anti-sigma-28 factor</fullName>
    </alternativeName>
</protein>
<comment type="similarity">
    <text evidence="1">Belongs to the FlgM family.</text>
</comment>
<evidence type="ECO:0000256" key="9">
    <source>
        <dbReference type="SAM" id="MobiDB-lite"/>
    </source>
</evidence>
<keyword evidence="5" id="KW-0805">Transcription regulation</keyword>
<evidence type="ECO:0000256" key="7">
    <source>
        <dbReference type="ARBA" id="ARBA00024739"/>
    </source>
</evidence>
<dbReference type="Proteomes" id="UP000186895">
    <property type="component" value="Unassembled WGS sequence"/>
</dbReference>
<dbReference type="AlphaFoldDB" id="A0A1N6X3L2"/>
<evidence type="ECO:0000256" key="6">
    <source>
        <dbReference type="ARBA" id="ARBA00023163"/>
    </source>
</evidence>
<feature type="compositionally biased region" description="Polar residues" evidence="9">
    <location>
        <begin position="50"/>
        <end position="59"/>
    </location>
</feature>
<gene>
    <name evidence="11" type="ORF">SAMN05421647_11298</name>
</gene>
<accession>A0A1N6X3L2</accession>
<dbReference type="InterPro" id="IPR035890">
    <property type="entry name" value="Anti-sigma-28_factor_FlgM_sf"/>
</dbReference>
<dbReference type="EMBL" id="FTMN01000012">
    <property type="protein sequence ID" value="SIQ96841.1"/>
    <property type="molecule type" value="Genomic_DNA"/>
</dbReference>
<feature type="compositionally biased region" description="Low complexity" evidence="9">
    <location>
        <begin position="60"/>
        <end position="70"/>
    </location>
</feature>
<reference evidence="12" key="1">
    <citation type="submission" date="2017-01" db="EMBL/GenBank/DDBJ databases">
        <authorList>
            <person name="Varghese N."/>
            <person name="Submissions S."/>
        </authorList>
    </citation>
    <scope>NUCLEOTIDE SEQUENCE [LARGE SCALE GENOMIC DNA]</scope>
    <source>
        <strain evidence="12">DSM 7027</strain>
    </source>
</reference>
<dbReference type="GO" id="GO:0044781">
    <property type="term" value="P:bacterial-type flagellum organization"/>
    <property type="evidence" value="ECO:0007669"/>
    <property type="project" value="UniProtKB-KW"/>
</dbReference>
<evidence type="ECO:0000256" key="8">
    <source>
        <dbReference type="ARBA" id="ARBA00030117"/>
    </source>
</evidence>
<evidence type="ECO:0000313" key="11">
    <source>
        <dbReference type="EMBL" id="SIQ96841.1"/>
    </source>
</evidence>
<keyword evidence="12" id="KW-1185">Reference proteome</keyword>
<dbReference type="eggNOG" id="COG2747">
    <property type="taxonomic scope" value="Bacteria"/>
</dbReference>
<evidence type="ECO:0000256" key="5">
    <source>
        <dbReference type="ARBA" id="ARBA00023015"/>
    </source>
</evidence>
<feature type="compositionally biased region" description="Basic and acidic residues" evidence="9">
    <location>
        <begin position="40"/>
        <end position="49"/>
    </location>
</feature>
<evidence type="ECO:0000313" key="12">
    <source>
        <dbReference type="Proteomes" id="UP000186895"/>
    </source>
</evidence>
<keyword evidence="4" id="KW-1005">Bacterial flagellum biogenesis</keyword>
<evidence type="ECO:0000256" key="1">
    <source>
        <dbReference type="ARBA" id="ARBA00005322"/>
    </source>
</evidence>
<feature type="domain" description="Anti-sigma-28 factor FlgM C-terminal" evidence="10">
    <location>
        <begin position="46"/>
        <end position="100"/>
    </location>
</feature>
<dbReference type="Pfam" id="PF04316">
    <property type="entry name" value="FlgM"/>
    <property type="match status" value="1"/>
</dbReference>
<dbReference type="InterPro" id="IPR007412">
    <property type="entry name" value="FlgM"/>
</dbReference>
<keyword evidence="6" id="KW-0804">Transcription</keyword>
<keyword evidence="3" id="KW-0678">Repressor</keyword>
<dbReference type="SUPFAM" id="SSF101498">
    <property type="entry name" value="Anti-sigma factor FlgM"/>
    <property type="match status" value="1"/>
</dbReference>
<name>A0A1N6X3L2_9GAMM</name>
<comment type="function">
    <text evidence="7">Responsible for the coupling of flagellin expression to flagellar assembly by preventing expression of the flagellin genes when a component of the middle class of proteins is defective. It negatively regulates flagellar genes by inhibiting the activity of FliA by directly binding to FliA.</text>
</comment>
<evidence type="ECO:0000256" key="3">
    <source>
        <dbReference type="ARBA" id="ARBA00022491"/>
    </source>
</evidence>
<dbReference type="NCBIfam" id="TIGR03824">
    <property type="entry name" value="FlgM_jcvi"/>
    <property type="match status" value="1"/>
</dbReference>